<dbReference type="GO" id="GO:0005829">
    <property type="term" value="C:cytosol"/>
    <property type="evidence" value="ECO:0007669"/>
    <property type="project" value="TreeGrafter"/>
</dbReference>
<keyword evidence="3" id="KW-0238">DNA-binding</keyword>
<dbReference type="FunFam" id="1.10.10.10:FF:000001">
    <property type="entry name" value="LysR family transcriptional regulator"/>
    <property type="match status" value="1"/>
</dbReference>
<dbReference type="Proteomes" id="UP000078486">
    <property type="component" value="Unassembled WGS sequence"/>
</dbReference>
<dbReference type="InterPro" id="IPR005119">
    <property type="entry name" value="LysR_subst-bd"/>
</dbReference>
<dbReference type="InterPro" id="IPR036390">
    <property type="entry name" value="WH_DNA-bd_sf"/>
</dbReference>
<dbReference type="Gene3D" id="1.10.10.10">
    <property type="entry name" value="Winged helix-like DNA-binding domain superfamily/Winged helix DNA-binding domain"/>
    <property type="match status" value="1"/>
</dbReference>
<dbReference type="RefSeq" id="WP_068772516.1">
    <property type="nucleotide sequence ID" value="NZ_CP109796.1"/>
</dbReference>
<accession>A0A178IEQ5</accession>
<comment type="caution">
    <text evidence="6">The sequence shown here is derived from an EMBL/GenBank/DDBJ whole genome shotgun (WGS) entry which is preliminary data.</text>
</comment>
<evidence type="ECO:0000259" key="5">
    <source>
        <dbReference type="PROSITE" id="PS50931"/>
    </source>
</evidence>
<dbReference type="InterPro" id="IPR036388">
    <property type="entry name" value="WH-like_DNA-bd_sf"/>
</dbReference>
<dbReference type="GO" id="GO:0003677">
    <property type="term" value="F:DNA binding"/>
    <property type="evidence" value="ECO:0007669"/>
    <property type="project" value="UniProtKB-KW"/>
</dbReference>
<name>A0A178IEQ5_9BACT</name>
<dbReference type="PANTHER" id="PTHR30419:SF8">
    <property type="entry name" value="NITROGEN ASSIMILATION TRANSCRIPTIONAL ACTIVATOR-RELATED"/>
    <property type="match status" value="1"/>
</dbReference>
<dbReference type="Pfam" id="PF03466">
    <property type="entry name" value="LysR_substrate"/>
    <property type="match status" value="1"/>
</dbReference>
<keyword evidence="2" id="KW-0805">Transcription regulation</keyword>
<sequence>MPSILYDSVELRHLLYFRAVAEAGSFTRAAAVMGLRQPTLSQQIHQLEEKLGTPLFHRARRMCRLTPAGEMLLPYARRVLGEMENLRQSLDDLSGLKRGSLTVAALPVLSHRVMPAAVARFHTEHPEIRVRLLELSVDDMEAALVQGSVEVGIGYMPTGERSLRAQLLFQEELVVVVREDDPLARRDSVPLEEVLLRPLLTLPPGHGTRTLMLNACAAARRVPRFAMELGSVEVLLRTVGECGGPGLVPTSALWGRDRELAGCAVVRIARPGIRRQVGFLNLYGVHTRPAAEAFMPIVREVVKTVERGAGKRAGKD</sequence>
<comment type="similarity">
    <text evidence="1">Belongs to the LysR transcriptional regulatory family.</text>
</comment>
<dbReference type="STRING" id="1184151.AW736_22305"/>
<dbReference type="SUPFAM" id="SSF53850">
    <property type="entry name" value="Periplasmic binding protein-like II"/>
    <property type="match status" value="1"/>
</dbReference>
<dbReference type="PRINTS" id="PR00039">
    <property type="entry name" value="HTHLYSR"/>
</dbReference>
<dbReference type="InterPro" id="IPR000847">
    <property type="entry name" value="LysR_HTH_N"/>
</dbReference>
<proteinExistence type="inferred from homology"/>
<keyword evidence="7" id="KW-1185">Reference proteome</keyword>
<feature type="domain" description="HTH lysR-type" evidence="5">
    <location>
        <begin position="9"/>
        <end position="66"/>
    </location>
</feature>
<evidence type="ECO:0000256" key="1">
    <source>
        <dbReference type="ARBA" id="ARBA00009437"/>
    </source>
</evidence>
<dbReference type="InterPro" id="IPR050950">
    <property type="entry name" value="HTH-type_LysR_regulators"/>
</dbReference>
<evidence type="ECO:0000256" key="4">
    <source>
        <dbReference type="ARBA" id="ARBA00023163"/>
    </source>
</evidence>
<dbReference type="Pfam" id="PF00126">
    <property type="entry name" value="HTH_1"/>
    <property type="match status" value="1"/>
</dbReference>
<dbReference type="EMBL" id="LRRQ01000167">
    <property type="protein sequence ID" value="OAM87647.1"/>
    <property type="molecule type" value="Genomic_DNA"/>
</dbReference>
<protein>
    <submittedName>
        <fullName evidence="6">Transcriptional regulator</fullName>
    </submittedName>
</protein>
<keyword evidence="4" id="KW-0804">Transcription</keyword>
<dbReference type="Gene3D" id="3.40.190.290">
    <property type="match status" value="1"/>
</dbReference>
<evidence type="ECO:0000313" key="6">
    <source>
        <dbReference type="EMBL" id="OAM87647.1"/>
    </source>
</evidence>
<dbReference type="OrthoDB" id="9803735at2"/>
<evidence type="ECO:0000256" key="2">
    <source>
        <dbReference type="ARBA" id="ARBA00023015"/>
    </source>
</evidence>
<organism evidence="6 7">
    <name type="scientific">Termitidicoccus mucosus</name>
    <dbReference type="NCBI Taxonomy" id="1184151"/>
    <lineage>
        <taxon>Bacteria</taxon>
        <taxon>Pseudomonadati</taxon>
        <taxon>Verrucomicrobiota</taxon>
        <taxon>Opitutia</taxon>
        <taxon>Opitutales</taxon>
        <taxon>Opitutaceae</taxon>
        <taxon>Termitidicoccus</taxon>
    </lineage>
</organism>
<dbReference type="AlphaFoldDB" id="A0A178IEQ5"/>
<gene>
    <name evidence="6" type="ORF">AW736_22305</name>
</gene>
<dbReference type="GO" id="GO:0003700">
    <property type="term" value="F:DNA-binding transcription factor activity"/>
    <property type="evidence" value="ECO:0007669"/>
    <property type="project" value="InterPro"/>
</dbReference>
<dbReference type="PROSITE" id="PS50931">
    <property type="entry name" value="HTH_LYSR"/>
    <property type="match status" value="1"/>
</dbReference>
<evidence type="ECO:0000256" key="3">
    <source>
        <dbReference type="ARBA" id="ARBA00023125"/>
    </source>
</evidence>
<dbReference type="PANTHER" id="PTHR30419">
    <property type="entry name" value="HTH-TYPE TRANSCRIPTIONAL REGULATOR YBHD"/>
    <property type="match status" value="1"/>
</dbReference>
<dbReference type="SUPFAM" id="SSF46785">
    <property type="entry name" value="Winged helix' DNA-binding domain"/>
    <property type="match status" value="1"/>
</dbReference>
<reference evidence="6 7" key="1">
    <citation type="submission" date="2016-01" db="EMBL/GenBank/DDBJ databases">
        <title>High potential of lignocellulose degradation of a new Verrucomicrobia species.</title>
        <authorList>
            <person name="Wang Y."/>
            <person name="Shi Y."/>
            <person name="Qiu Z."/>
            <person name="Liu S."/>
            <person name="Yang H."/>
        </authorList>
    </citation>
    <scope>NUCLEOTIDE SEQUENCE [LARGE SCALE GENOMIC DNA]</scope>
    <source>
        <strain evidence="6 7">TSB47</strain>
    </source>
</reference>
<evidence type="ECO:0000313" key="7">
    <source>
        <dbReference type="Proteomes" id="UP000078486"/>
    </source>
</evidence>